<keyword evidence="1" id="KW-1133">Transmembrane helix</keyword>
<keyword evidence="1" id="KW-0472">Membrane</keyword>
<accession>G0U0Z1</accession>
<evidence type="ECO:0008006" key="3">
    <source>
        <dbReference type="Google" id="ProtNLM"/>
    </source>
</evidence>
<feature type="transmembrane region" description="Helical" evidence="1">
    <location>
        <begin position="24"/>
        <end position="47"/>
    </location>
</feature>
<gene>
    <name evidence="2" type="ORF">TVY486_0803540</name>
</gene>
<dbReference type="EMBL" id="HE573024">
    <property type="protein sequence ID" value="CCC49746.1"/>
    <property type="molecule type" value="Genomic_DNA"/>
</dbReference>
<reference evidence="2" key="1">
    <citation type="journal article" date="2012" name="Proc. Natl. Acad. Sci. U.S.A.">
        <title>Antigenic diversity is generated by distinct evolutionary mechanisms in African trypanosome species.</title>
        <authorList>
            <person name="Jackson A.P."/>
            <person name="Berry A."/>
            <person name="Aslett M."/>
            <person name="Allison H.C."/>
            <person name="Burton P."/>
            <person name="Vavrova-Anderson J."/>
            <person name="Brown R."/>
            <person name="Browne H."/>
            <person name="Corton N."/>
            <person name="Hauser H."/>
            <person name="Gamble J."/>
            <person name="Gilderthorp R."/>
            <person name="Marcello L."/>
            <person name="McQuillan J."/>
            <person name="Otto T.D."/>
            <person name="Quail M.A."/>
            <person name="Sanders M.J."/>
            <person name="van Tonder A."/>
            <person name="Ginger M.L."/>
            <person name="Field M.C."/>
            <person name="Barry J.D."/>
            <person name="Hertz-Fowler C."/>
            <person name="Berriman M."/>
        </authorList>
    </citation>
    <scope>NUCLEOTIDE SEQUENCE</scope>
    <source>
        <strain evidence="2">Y486</strain>
    </source>
</reference>
<dbReference type="AlphaFoldDB" id="G0U0Z1"/>
<keyword evidence="1" id="KW-0812">Transmembrane</keyword>
<protein>
    <recommendedName>
        <fullName evidence="3">Transmembrane protein</fullName>
    </recommendedName>
</protein>
<feature type="transmembrane region" description="Helical" evidence="1">
    <location>
        <begin position="68"/>
        <end position="92"/>
    </location>
</feature>
<proteinExistence type="predicted"/>
<sequence>MDGKKLLSSTEVMRAHVCVCPLRFFFFFFFFFSIFFSFDFSPFLLLLRSYLPKSGHPVFTCVHLISARPCFCFVLSVLPVNSSGCTSIYLFILPPFSFN</sequence>
<name>G0U0Z1_TRYVY</name>
<evidence type="ECO:0000313" key="2">
    <source>
        <dbReference type="EMBL" id="CCC49746.1"/>
    </source>
</evidence>
<evidence type="ECO:0000256" key="1">
    <source>
        <dbReference type="SAM" id="Phobius"/>
    </source>
</evidence>
<dbReference type="VEuPathDB" id="TriTrypDB:TvY486_0803540"/>
<organism evidence="2">
    <name type="scientific">Trypanosoma vivax (strain Y486)</name>
    <dbReference type="NCBI Taxonomy" id="1055687"/>
    <lineage>
        <taxon>Eukaryota</taxon>
        <taxon>Discoba</taxon>
        <taxon>Euglenozoa</taxon>
        <taxon>Kinetoplastea</taxon>
        <taxon>Metakinetoplastina</taxon>
        <taxon>Trypanosomatida</taxon>
        <taxon>Trypanosomatidae</taxon>
        <taxon>Trypanosoma</taxon>
        <taxon>Duttonella</taxon>
    </lineage>
</organism>